<comment type="caution">
    <text evidence="1">The sequence shown here is derived from an EMBL/GenBank/DDBJ whole genome shotgun (WGS) entry which is preliminary data.</text>
</comment>
<sequence length="149" mass="16690">MNCQLVSNLLLDTMDKPYLKIIGILLYIAQASHPNIAYAVNYLACFSLNTDQSHWAALDHLIAYLRGTRDMGIQIDRNNKSQEFKCFVDANWGGEGNRLTHRYLIMHGNNPIACKSKKQTTNASSTAQDKYIALSLAAKRDLMALPLTT</sequence>
<dbReference type="OrthoDB" id="3255262at2759"/>
<proteinExistence type="predicted"/>
<evidence type="ECO:0008006" key="3">
    <source>
        <dbReference type="Google" id="ProtNLM"/>
    </source>
</evidence>
<organism evidence="1 2">
    <name type="scientific">Austropuccinia psidii MF-1</name>
    <dbReference type="NCBI Taxonomy" id="1389203"/>
    <lineage>
        <taxon>Eukaryota</taxon>
        <taxon>Fungi</taxon>
        <taxon>Dikarya</taxon>
        <taxon>Basidiomycota</taxon>
        <taxon>Pucciniomycotina</taxon>
        <taxon>Pucciniomycetes</taxon>
        <taxon>Pucciniales</taxon>
        <taxon>Sphaerophragmiaceae</taxon>
        <taxon>Austropuccinia</taxon>
    </lineage>
</organism>
<dbReference type="PANTHER" id="PTHR11439">
    <property type="entry name" value="GAG-POL-RELATED RETROTRANSPOSON"/>
    <property type="match status" value="1"/>
</dbReference>
<reference evidence="1" key="1">
    <citation type="submission" date="2021-03" db="EMBL/GenBank/DDBJ databases">
        <title>Draft genome sequence of rust myrtle Austropuccinia psidii MF-1, a brazilian biotype.</title>
        <authorList>
            <person name="Quecine M.C."/>
            <person name="Pachon D.M.R."/>
            <person name="Bonatelli M.L."/>
            <person name="Correr F.H."/>
            <person name="Franceschini L.M."/>
            <person name="Leite T.F."/>
            <person name="Margarido G.R.A."/>
            <person name="Almeida C.A."/>
            <person name="Ferrarezi J.A."/>
            <person name="Labate C.A."/>
        </authorList>
    </citation>
    <scope>NUCLEOTIDE SEQUENCE</scope>
    <source>
        <strain evidence="1">MF-1</strain>
    </source>
</reference>
<dbReference type="EMBL" id="AVOT02021690">
    <property type="protein sequence ID" value="MBW0510653.1"/>
    <property type="molecule type" value="Genomic_DNA"/>
</dbReference>
<accession>A0A9Q3HMA6</accession>
<dbReference type="PANTHER" id="PTHR11439:SF483">
    <property type="entry name" value="PEPTIDE SYNTHASE GLIP-LIKE, PUTATIVE (AFU_ORTHOLOGUE AFUA_3G12920)-RELATED"/>
    <property type="match status" value="1"/>
</dbReference>
<name>A0A9Q3HMA6_9BASI</name>
<keyword evidence="2" id="KW-1185">Reference proteome</keyword>
<dbReference type="AlphaFoldDB" id="A0A9Q3HMA6"/>
<gene>
    <name evidence="1" type="ORF">O181_050368</name>
</gene>
<evidence type="ECO:0000313" key="1">
    <source>
        <dbReference type="EMBL" id="MBW0510653.1"/>
    </source>
</evidence>
<dbReference type="Proteomes" id="UP000765509">
    <property type="component" value="Unassembled WGS sequence"/>
</dbReference>
<protein>
    <recommendedName>
        <fullName evidence="3">Reverse transcriptase Ty1/copia-type domain-containing protein</fullName>
    </recommendedName>
</protein>
<evidence type="ECO:0000313" key="2">
    <source>
        <dbReference type="Proteomes" id="UP000765509"/>
    </source>
</evidence>